<keyword evidence="3" id="KW-0472">Membrane</keyword>
<dbReference type="HAMAP" id="MF_00973">
    <property type="entry name" value="Gluconeogen_factor"/>
    <property type="match status" value="1"/>
</dbReference>
<comment type="caution">
    <text evidence="4">The sequence shown here is derived from an EMBL/GenBank/DDBJ whole genome shotgun (WGS) entry which is preliminary data.</text>
</comment>
<protein>
    <recommendedName>
        <fullName evidence="2">Putative gluconeogenesis factor</fullName>
    </recommendedName>
</protein>
<organism evidence="4 5">
    <name type="scientific">Aminivibrio pyruvatiphilus</name>
    <dbReference type="NCBI Taxonomy" id="1005740"/>
    <lineage>
        <taxon>Bacteria</taxon>
        <taxon>Thermotogati</taxon>
        <taxon>Synergistota</taxon>
        <taxon>Synergistia</taxon>
        <taxon>Synergistales</taxon>
        <taxon>Aminobacteriaceae</taxon>
        <taxon>Aminivibrio</taxon>
    </lineage>
</organism>
<proteinExistence type="inferred from homology"/>
<comment type="function">
    <text evidence="2">Required for morphogenesis under gluconeogenic growth conditions.</text>
</comment>
<dbReference type="InterPro" id="IPR010119">
    <property type="entry name" value="Gluconeogen_factor"/>
</dbReference>
<dbReference type="PANTHER" id="PTHR30135">
    <property type="entry name" value="UNCHARACTERIZED PROTEIN YVCK-RELATED"/>
    <property type="match status" value="1"/>
</dbReference>
<dbReference type="AlphaFoldDB" id="A0A4R8M2W2"/>
<dbReference type="InterPro" id="IPR002882">
    <property type="entry name" value="CofD"/>
</dbReference>
<dbReference type="InterPro" id="IPR038136">
    <property type="entry name" value="CofD-like_dom_sf"/>
</dbReference>
<accession>A0A4R8M2W2</accession>
<keyword evidence="5" id="KW-1185">Reference proteome</keyword>
<evidence type="ECO:0000256" key="1">
    <source>
        <dbReference type="ARBA" id="ARBA00022490"/>
    </source>
</evidence>
<sequence>MDSILAYILGLLTALIMAVLLRFRERSEFSSFYGSSRKKMAAISRAVEYRLSMGPYVAALGGGTGLSTLLRGLKSFTRNIVAVVTVTDEGGSSGRLREEWGVLPPGDVRNCIVALAENDSALRRLLDFRFDRGVLAGHSLGNLMLLAISEQFGDFRRAVEEMNNLLAIRGRVLPVTTEAVSLVAETAAGERIKGELSISEHGSEIRKIWLEPLDARPVVDVLRAIDEAEIIVLGPGSLFTSVIPNLLVSKVAERLRKAAVPKVYICNLMTQPGETDGFSLAGHVKWIASAMGMPPDYVIANAGEIPPHLMEKYGKEGALPLVATDRDREELEEMGCLLLEGNFVQIIDSALLRHDGQALSHLLIRLCRELKED</sequence>
<dbReference type="NCBIfam" id="TIGR01826">
    <property type="entry name" value="CofD_related"/>
    <property type="match status" value="1"/>
</dbReference>
<comment type="subcellular location">
    <subcellularLocation>
        <location evidence="2">Cytoplasm</location>
    </subcellularLocation>
</comment>
<dbReference type="Proteomes" id="UP000295066">
    <property type="component" value="Unassembled WGS sequence"/>
</dbReference>
<keyword evidence="3" id="KW-1133">Transmembrane helix</keyword>
<dbReference type="GO" id="GO:0008360">
    <property type="term" value="P:regulation of cell shape"/>
    <property type="evidence" value="ECO:0007669"/>
    <property type="project" value="UniProtKB-UniRule"/>
</dbReference>
<keyword evidence="1 2" id="KW-0963">Cytoplasm</keyword>
<dbReference type="OrthoDB" id="9783842at2"/>
<name>A0A4R8M2W2_9BACT</name>
<feature type="transmembrane region" description="Helical" evidence="3">
    <location>
        <begin position="6"/>
        <end position="23"/>
    </location>
</feature>
<gene>
    <name evidence="4" type="ORF">C8D99_11911</name>
</gene>
<evidence type="ECO:0000256" key="2">
    <source>
        <dbReference type="HAMAP-Rule" id="MF_00973"/>
    </source>
</evidence>
<dbReference type="GO" id="GO:0005737">
    <property type="term" value="C:cytoplasm"/>
    <property type="evidence" value="ECO:0007669"/>
    <property type="project" value="UniProtKB-SubCell"/>
</dbReference>
<dbReference type="GO" id="GO:0043743">
    <property type="term" value="F:LPPG:FO 2-phospho-L-lactate transferase activity"/>
    <property type="evidence" value="ECO:0007669"/>
    <property type="project" value="InterPro"/>
</dbReference>
<dbReference type="Gene3D" id="3.40.50.10680">
    <property type="entry name" value="CofD-like domains"/>
    <property type="match status" value="1"/>
</dbReference>
<keyword evidence="3" id="KW-0812">Transmembrane</keyword>
<dbReference type="SUPFAM" id="SSF142338">
    <property type="entry name" value="CofD-like"/>
    <property type="match status" value="1"/>
</dbReference>
<evidence type="ECO:0000313" key="4">
    <source>
        <dbReference type="EMBL" id="TDY56064.1"/>
    </source>
</evidence>
<dbReference type="EMBL" id="SORI01000019">
    <property type="protein sequence ID" value="TDY56064.1"/>
    <property type="molecule type" value="Genomic_DNA"/>
</dbReference>
<reference evidence="4 5" key="1">
    <citation type="submission" date="2019-03" db="EMBL/GenBank/DDBJ databases">
        <title>Genomic Encyclopedia of Type Strains, Phase IV (KMG-IV): sequencing the most valuable type-strain genomes for metagenomic binning, comparative biology and taxonomic classification.</title>
        <authorList>
            <person name="Goeker M."/>
        </authorList>
    </citation>
    <scope>NUCLEOTIDE SEQUENCE [LARGE SCALE GENOMIC DNA]</scope>
    <source>
        <strain evidence="4 5">DSM 25964</strain>
    </source>
</reference>
<evidence type="ECO:0000313" key="5">
    <source>
        <dbReference type="Proteomes" id="UP000295066"/>
    </source>
</evidence>
<evidence type="ECO:0000256" key="3">
    <source>
        <dbReference type="SAM" id="Phobius"/>
    </source>
</evidence>
<dbReference type="CDD" id="cd07187">
    <property type="entry name" value="YvcK_like"/>
    <property type="match status" value="1"/>
</dbReference>
<dbReference type="PANTHER" id="PTHR30135:SF3">
    <property type="entry name" value="GLUCONEOGENESIS FACTOR-RELATED"/>
    <property type="match status" value="1"/>
</dbReference>
<comment type="similarity">
    <text evidence="2">Belongs to the gluconeogenesis factor family.</text>
</comment>
<dbReference type="Pfam" id="PF01933">
    <property type="entry name" value="CofD"/>
    <property type="match status" value="1"/>
</dbReference>